<evidence type="ECO:0000256" key="1">
    <source>
        <dbReference type="SAM" id="Phobius"/>
    </source>
</evidence>
<keyword evidence="1" id="KW-0812">Transmembrane</keyword>
<sequence>MRMGISWAELLLLALTGWTVVGILGVTLSFIRRERVQARRHLAWIGGIWLLYLAILLAVSLAAYPRTVARGQEQCFGTLCLAVVRTEVMPGYLTTRGERILRVSVRLTNHSRDKRQGEKRLKAYLVDSQNRRWYEVPGLQGVRLSTPVAPGDSIVSTPVFKVAGDANEFRLVFTRGRGLPNALLLGDRDSLAHPTVAVPLER</sequence>
<dbReference type="Proteomes" id="UP000292958">
    <property type="component" value="Unassembled WGS sequence"/>
</dbReference>
<dbReference type="RefSeq" id="WP_130418845.1">
    <property type="nucleotide sequence ID" value="NZ_SHKW01000001.1"/>
</dbReference>
<evidence type="ECO:0000313" key="2">
    <source>
        <dbReference type="EMBL" id="RZU40831.1"/>
    </source>
</evidence>
<name>A0A4Q7YUP9_9BACT</name>
<organism evidence="2 3">
    <name type="scientific">Edaphobacter modestus</name>
    <dbReference type="NCBI Taxonomy" id="388466"/>
    <lineage>
        <taxon>Bacteria</taxon>
        <taxon>Pseudomonadati</taxon>
        <taxon>Acidobacteriota</taxon>
        <taxon>Terriglobia</taxon>
        <taxon>Terriglobales</taxon>
        <taxon>Acidobacteriaceae</taxon>
        <taxon>Edaphobacter</taxon>
    </lineage>
</organism>
<feature type="transmembrane region" description="Helical" evidence="1">
    <location>
        <begin position="42"/>
        <end position="64"/>
    </location>
</feature>
<dbReference type="OrthoDB" id="119120at2"/>
<keyword evidence="1" id="KW-1133">Transmembrane helix</keyword>
<comment type="caution">
    <text evidence="2">The sequence shown here is derived from an EMBL/GenBank/DDBJ whole genome shotgun (WGS) entry which is preliminary data.</text>
</comment>
<keyword evidence="3" id="KW-1185">Reference proteome</keyword>
<dbReference type="AlphaFoldDB" id="A0A4Q7YUP9"/>
<proteinExistence type="predicted"/>
<evidence type="ECO:0000313" key="3">
    <source>
        <dbReference type="Proteomes" id="UP000292958"/>
    </source>
</evidence>
<keyword evidence="1" id="KW-0472">Membrane</keyword>
<protein>
    <recommendedName>
        <fullName evidence="4">DUF4352 domain-containing protein</fullName>
    </recommendedName>
</protein>
<evidence type="ECO:0008006" key="4">
    <source>
        <dbReference type="Google" id="ProtNLM"/>
    </source>
</evidence>
<feature type="transmembrane region" description="Helical" evidence="1">
    <location>
        <begin position="6"/>
        <end position="30"/>
    </location>
</feature>
<accession>A0A4Q7YUP9</accession>
<gene>
    <name evidence="2" type="ORF">BDD14_2317</name>
</gene>
<dbReference type="EMBL" id="SHKW01000001">
    <property type="protein sequence ID" value="RZU40831.1"/>
    <property type="molecule type" value="Genomic_DNA"/>
</dbReference>
<reference evidence="2 3" key="1">
    <citation type="submission" date="2019-02" db="EMBL/GenBank/DDBJ databases">
        <title>Genomic Encyclopedia of Archaeal and Bacterial Type Strains, Phase II (KMG-II): from individual species to whole genera.</title>
        <authorList>
            <person name="Goeker M."/>
        </authorList>
    </citation>
    <scope>NUCLEOTIDE SEQUENCE [LARGE SCALE GENOMIC DNA]</scope>
    <source>
        <strain evidence="2 3">DSM 18101</strain>
    </source>
</reference>